<keyword evidence="3 9" id="KW-0378">Hydrolase</keyword>
<evidence type="ECO:0000256" key="5">
    <source>
        <dbReference type="ARBA" id="ARBA00022840"/>
    </source>
</evidence>
<comment type="subunit">
    <text evidence="9">Homohexamer. The homohexamer assembles into an open ring structure.</text>
</comment>
<dbReference type="GO" id="GO:0006353">
    <property type="term" value="P:DNA-templated transcription termination"/>
    <property type="evidence" value="ECO:0007669"/>
    <property type="project" value="UniProtKB-UniRule"/>
</dbReference>
<dbReference type="Pfam" id="PF00006">
    <property type="entry name" value="ATP-synt_ab"/>
    <property type="match status" value="1"/>
</dbReference>
<comment type="function">
    <text evidence="9">Facilitates transcription termination by a mechanism that involves Rho binding to the nascent RNA, activation of Rho's RNA-dependent ATPase activity, and release of the mRNA from the DNA template.</text>
</comment>
<keyword evidence="5 9" id="KW-0067">ATP-binding</keyword>
<dbReference type="PROSITE" id="PS51856">
    <property type="entry name" value="RHO_RNA_BD"/>
    <property type="match status" value="1"/>
</dbReference>
<dbReference type="PATRIC" id="fig|883114.3.peg.326"/>
<evidence type="ECO:0000259" key="13">
    <source>
        <dbReference type="PROSITE" id="PS51856"/>
    </source>
</evidence>
<evidence type="ECO:0000256" key="7">
    <source>
        <dbReference type="ARBA" id="ARBA00023015"/>
    </source>
</evidence>
<dbReference type="SMART" id="SM00382">
    <property type="entry name" value="AAA"/>
    <property type="match status" value="1"/>
</dbReference>
<keyword evidence="4 9" id="KW-0347">Helicase</keyword>
<dbReference type="GeneID" id="96998343"/>
<dbReference type="Gene3D" id="3.40.50.300">
    <property type="entry name" value="P-loop containing nucleotide triphosphate hydrolases"/>
    <property type="match status" value="1"/>
</dbReference>
<dbReference type="Pfam" id="PF07498">
    <property type="entry name" value="Rho_N"/>
    <property type="match status" value="1"/>
</dbReference>
<dbReference type="HAMAP" id="MF_01884">
    <property type="entry name" value="Rho"/>
    <property type="match status" value="1"/>
</dbReference>
<dbReference type="InterPro" id="IPR011112">
    <property type="entry name" value="Rho-like_N"/>
</dbReference>
<dbReference type="Gene3D" id="2.40.50.140">
    <property type="entry name" value="Nucleic acid-binding proteins"/>
    <property type="match status" value="1"/>
</dbReference>
<dbReference type="InterPro" id="IPR027417">
    <property type="entry name" value="P-loop_NTPase"/>
</dbReference>
<feature type="binding site" evidence="9">
    <location>
        <begin position="204"/>
        <end position="209"/>
    </location>
    <ligand>
        <name>ATP</name>
        <dbReference type="ChEBI" id="CHEBI:30616"/>
    </ligand>
</feature>
<dbReference type="InterPro" id="IPR036269">
    <property type="entry name" value="Rho_N_sf"/>
</dbReference>
<dbReference type="RefSeq" id="WP_005397325.1">
    <property type="nucleotide sequence ID" value="NZ_JH601088.1"/>
</dbReference>
<dbReference type="SMART" id="SM00357">
    <property type="entry name" value="CSP"/>
    <property type="match status" value="1"/>
</dbReference>
<dbReference type="SUPFAM" id="SSF50249">
    <property type="entry name" value="Nucleic acid-binding proteins"/>
    <property type="match status" value="1"/>
</dbReference>
<dbReference type="HOGENOM" id="CLU_016377_4_0_9"/>
<feature type="compositionally biased region" description="Basic and acidic residues" evidence="12">
    <location>
        <begin position="76"/>
        <end position="86"/>
    </location>
</feature>
<feature type="binding site" evidence="9">
    <location>
        <position position="247"/>
    </location>
    <ligand>
        <name>ATP</name>
        <dbReference type="ChEBI" id="CHEBI:30616"/>
    </ligand>
</feature>
<dbReference type="InterPro" id="IPR004665">
    <property type="entry name" value="Term_rho"/>
</dbReference>
<keyword evidence="8 9" id="KW-0804">Transcription</keyword>
<evidence type="ECO:0000313" key="14">
    <source>
        <dbReference type="EMBL" id="EHR35640.1"/>
    </source>
</evidence>
<dbReference type="PANTHER" id="PTHR46425:SF1">
    <property type="entry name" value="TRANSCRIPTION TERMINATION FACTOR RHO"/>
    <property type="match status" value="1"/>
</dbReference>
<dbReference type="PANTHER" id="PTHR46425">
    <property type="entry name" value="TRANSCRIPTION TERMINATION FACTOR RHO"/>
    <property type="match status" value="1"/>
</dbReference>
<dbReference type="EC" id="3.6.4.-" evidence="9 10"/>
<keyword evidence="2 9" id="KW-0547">Nucleotide-binding</keyword>
<dbReference type="GO" id="GO:0003723">
    <property type="term" value="F:RNA binding"/>
    <property type="evidence" value="ECO:0007669"/>
    <property type="project" value="UniProtKB-UniRule"/>
</dbReference>
<dbReference type="OrthoDB" id="9803053at2"/>
<dbReference type="EMBL" id="AGEI01000011">
    <property type="protein sequence ID" value="EHR35640.1"/>
    <property type="molecule type" value="Genomic_DNA"/>
</dbReference>
<evidence type="ECO:0000256" key="8">
    <source>
        <dbReference type="ARBA" id="ARBA00023163"/>
    </source>
</evidence>
<feature type="region of interest" description="Disordered" evidence="12">
    <location>
        <begin position="44"/>
        <end position="86"/>
    </location>
</feature>
<evidence type="ECO:0000256" key="2">
    <source>
        <dbReference type="ARBA" id="ARBA00022741"/>
    </source>
</evidence>
<dbReference type="GO" id="GO:0005524">
    <property type="term" value="F:ATP binding"/>
    <property type="evidence" value="ECO:0007669"/>
    <property type="project" value="UniProtKB-UniRule"/>
</dbReference>
<evidence type="ECO:0000256" key="6">
    <source>
        <dbReference type="ARBA" id="ARBA00022884"/>
    </source>
</evidence>
<dbReference type="InterPro" id="IPR003593">
    <property type="entry name" value="AAA+_ATPase"/>
</dbReference>
<name>H3NLX0_9FIRM</name>
<reference evidence="14 15" key="1">
    <citation type="submission" date="2012-01" db="EMBL/GenBank/DDBJ databases">
        <title>The Genome Sequence of Helcococcus kunzii ATCC 51366.</title>
        <authorList>
            <consortium name="The Broad Institute Genome Sequencing Platform"/>
            <person name="Earl A."/>
            <person name="Ward D."/>
            <person name="Feldgarden M."/>
            <person name="Gevers D."/>
            <person name="Huys G."/>
            <person name="Young S.K."/>
            <person name="Zeng Q."/>
            <person name="Gargeya S."/>
            <person name="Fitzgerald M."/>
            <person name="Haas B."/>
            <person name="Abouelleil A."/>
            <person name="Alvarado L."/>
            <person name="Arachchi H.M."/>
            <person name="Berlin A."/>
            <person name="Chapman S.B."/>
            <person name="Gearin G."/>
            <person name="Goldberg J."/>
            <person name="Griggs A."/>
            <person name="Gujja S."/>
            <person name="Hansen M."/>
            <person name="Heiman D."/>
            <person name="Howarth C."/>
            <person name="Larimer J."/>
            <person name="Lui A."/>
            <person name="MacDonald P.J.P."/>
            <person name="McCowen C."/>
            <person name="Montmayeur A."/>
            <person name="Murphy C."/>
            <person name="Neiman D."/>
            <person name="Pearson M."/>
            <person name="Priest M."/>
            <person name="Roberts A."/>
            <person name="Saif S."/>
            <person name="Shea T."/>
            <person name="Sisk P."/>
            <person name="Stolte C."/>
            <person name="Sykes S."/>
            <person name="Wortman J."/>
            <person name="Nusbaum C."/>
            <person name="Birren B."/>
        </authorList>
    </citation>
    <scope>NUCLEOTIDE SEQUENCE [LARGE SCALE GENOMIC DNA]</scope>
    <source>
        <strain evidence="14 15">ATCC 51366</strain>
    </source>
</reference>
<dbReference type="GO" id="GO:0016787">
    <property type="term" value="F:hydrolase activity"/>
    <property type="evidence" value="ECO:0007669"/>
    <property type="project" value="UniProtKB-KW"/>
</dbReference>
<keyword evidence="1 9" id="KW-0806">Transcription termination</keyword>
<dbReference type="SUPFAM" id="SSF68912">
    <property type="entry name" value="Rho N-terminal domain-like"/>
    <property type="match status" value="1"/>
</dbReference>
<feature type="compositionally biased region" description="Low complexity" evidence="12">
    <location>
        <begin position="45"/>
        <end position="75"/>
    </location>
</feature>
<evidence type="ECO:0000313" key="15">
    <source>
        <dbReference type="Proteomes" id="UP000004191"/>
    </source>
</evidence>
<dbReference type="SMART" id="SM00959">
    <property type="entry name" value="Rho_N"/>
    <property type="match status" value="1"/>
</dbReference>
<dbReference type="GO" id="GO:0008186">
    <property type="term" value="F:ATP-dependent activity, acting on RNA"/>
    <property type="evidence" value="ECO:0007669"/>
    <property type="project" value="UniProtKB-UniRule"/>
</dbReference>
<evidence type="ECO:0000256" key="4">
    <source>
        <dbReference type="ARBA" id="ARBA00022806"/>
    </source>
</evidence>
<keyword evidence="15" id="KW-1185">Reference proteome</keyword>
<keyword evidence="6 9" id="KW-0694">RNA-binding</keyword>
<dbReference type="CDD" id="cd01128">
    <property type="entry name" value="rho_factor_C"/>
    <property type="match status" value="1"/>
</dbReference>
<dbReference type="InterPro" id="IPR011113">
    <property type="entry name" value="Rho_RNA-bd"/>
</dbReference>
<dbReference type="InterPro" id="IPR011129">
    <property type="entry name" value="CSD"/>
</dbReference>
<organism evidence="14 15">
    <name type="scientific">Helcococcus kunzii ATCC 51366</name>
    <dbReference type="NCBI Taxonomy" id="883114"/>
    <lineage>
        <taxon>Bacteria</taxon>
        <taxon>Bacillati</taxon>
        <taxon>Bacillota</taxon>
        <taxon>Tissierellia</taxon>
        <taxon>Tissierellales</taxon>
        <taxon>Peptoniphilaceae</taxon>
        <taxon>Helcococcus</taxon>
    </lineage>
</organism>
<keyword evidence="7 9" id="KW-0805">Transcription regulation</keyword>
<accession>H3NLX0</accession>
<dbReference type="GO" id="GO:0004386">
    <property type="term" value="F:helicase activity"/>
    <property type="evidence" value="ECO:0007669"/>
    <property type="project" value="UniProtKB-UniRule"/>
</dbReference>
<gene>
    <name evidence="9" type="primary">rho</name>
    <name evidence="14" type="ORF">HMPREF9709_00331</name>
</gene>
<sequence length="465" mass="52837">MDINNLKSMRLTEIRELAKELEIKSISRYNKEELINVIKATQAENNSKSESSNNSQLSDNTEKNQSNHSNKNNQKNNRENSQKDNNDTVEIEGLLEVLSDGYGFIRSDKFESGESDVFVSPTQIRRFKLKTGDYVKGLIRPTDDKEKFPPLIYVLALNGNSPENANKRNDFETLKPIYPTSLLNLEDQQNHITNRMINLIAPIGKGQRGLIVSPPKSGKTTIIKNIANAIEKNHPEVKIFILLIDERPEEVTDIERSVNKFTAKRGKLFKTEIIASTFDEQVENHARLSEMTLERAKRFVEEGKDVVILLDSITRMARAYNILTPSSGKTLSGGLDPLALHKPKRFFGAARNIEEGGSLTILATCLVDTGSRMDDMIYEEFKGTGNMELHLDRSLSELRIFPAIDIIKSGTRRDDLLLTDEEREAFIKLRRMNKDQRVDQSLTQLIKLFQNSKDNNDLVKTIKNI</sequence>
<dbReference type="eggNOG" id="COG1158">
    <property type="taxonomic scope" value="Bacteria"/>
</dbReference>
<evidence type="ECO:0000256" key="12">
    <source>
        <dbReference type="SAM" id="MobiDB-lite"/>
    </source>
</evidence>
<evidence type="ECO:0000256" key="1">
    <source>
        <dbReference type="ARBA" id="ARBA00022472"/>
    </source>
</evidence>
<dbReference type="InterPro" id="IPR041703">
    <property type="entry name" value="Rho_factor_ATP-bd"/>
</dbReference>
<evidence type="ECO:0000256" key="11">
    <source>
        <dbReference type="PROSITE-ProRule" id="PRU01203"/>
    </source>
</evidence>
<protein>
    <recommendedName>
        <fullName evidence="9 10">Transcription termination factor Rho</fullName>
        <ecNumber evidence="9 10">3.6.4.-</ecNumber>
    </recommendedName>
    <alternativeName>
        <fullName evidence="9">ATP-dependent helicase Rho</fullName>
    </alternativeName>
</protein>
<dbReference type="InterPro" id="IPR012340">
    <property type="entry name" value="NA-bd_OB-fold"/>
</dbReference>
<dbReference type="NCBIfam" id="TIGR00767">
    <property type="entry name" value="rho"/>
    <property type="match status" value="1"/>
</dbReference>
<dbReference type="STRING" id="883114.HMPREF9709_00331"/>
<feature type="domain" description="Rho RNA-BD" evidence="13">
    <location>
        <begin position="88"/>
        <end position="161"/>
    </location>
</feature>
<dbReference type="Pfam" id="PF07497">
    <property type="entry name" value="Rho_RNA_bind"/>
    <property type="match status" value="1"/>
</dbReference>
<dbReference type="AlphaFoldDB" id="H3NLX0"/>
<dbReference type="NCBIfam" id="NF006886">
    <property type="entry name" value="PRK09376.1"/>
    <property type="match status" value="1"/>
</dbReference>
<proteinExistence type="inferred from homology"/>
<evidence type="ECO:0000256" key="10">
    <source>
        <dbReference type="NCBIfam" id="TIGR00767"/>
    </source>
</evidence>
<comment type="similarity">
    <text evidence="9 11">Belongs to the Rho family.</text>
</comment>
<dbReference type="SUPFAM" id="SSF52540">
    <property type="entry name" value="P-loop containing nucleoside triphosphate hydrolases"/>
    <property type="match status" value="1"/>
</dbReference>
<feature type="binding site" evidence="9">
    <location>
        <begin position="216"/>
        <end position="221"/>
    </location>
    <ligand>
        <name>ATP</name>
        <dbReference type="ChEBI" id="CHEBI:30616"/>
    </ligand>
</feature>
<evidence type="ECO:0000256" key="3">
    <source>
        <dbReference type="ARBA" id="ARBA00022801"/>
    </source>
</evidence>
<comment type="caution">
    <text evidence="14">The sequence shown here is derived from an EMBL/GenBank/DDBJ whole genome shotgun (WGS) entry which is preliminary data.</text>
</comment>
<dbReference type="InterPro" id="IPR000194">
    <property type="entry name" value="ATPase_F1/V1/A1_a/bsu_nucl-bd"/>
</dbReference>
<dbReference type="Proteomes" id="UP000004191">
    <property type="component" value="Unassembled WGS sequence"/>
</dbReference>
<evidence type="ECO:0000256" key="9">
    <source>
        <dbReference type="HAMAP-Rule" id="MF_01884"/>
    </source>
</evidence>
<comment type="caution">
    <text evidence="9">Lacks conserved residue(s) required for the propagation of feature annotation.</text>
</comment>